<accession>A0A916J0H6</accession>
<name>A0A916J0H6_9PROT</name>
<dbReference type="RefSeq" id="WP_220634431.1">
    <property type="nucleotide sequence ID" value="NZ_CAJQUM010000001.1"/>
</dbReference>
<keyword evidence="5" id="KW-1185">Reference proteome</keyword>
<dbReference type="PANTHER" id="PTHR13847">
    <property type="entry name" value="SARCOSINE DEHYDROGENASE-RELATED"/>
    <property type="match status" value="1"/>
</dbReference>
<dbReference type="SUPFAM" id="SSF54373">
    <property type="entry name" value="FAD-linked reductases, C-terminal domain"/>
    <property type="match status" value="1"/>
</dbReference>
<evidence type="ECO:0000259" key="3">
    <source>
        <dbReference type="Pfam" id="PF01266"/>
    </source>
</evidence>
<reference evidence="4" key="1">
    <citation type="submission" date="2021-04" db="EMBL/GenBank/DDBJ databases">
        <authorList>
            <person name="Hornung B."/>
        </authorList>
    </citation>
    <scope>NUCLEOTIDE SEQUENCE</scope>
    <source>
        <strain evidence="4">G5G6</strain>
    </source>
</reference>
<dbReference type="InterPro" id="IPR036188">
    <property type="entry name" value="FAD/NAD-bd_sf"/>
</dbReference>
<dbReference type="SUPFAM" id="SSF51905">
    <property type="entry name" value="FAD/NAD(P)-binding domain"/>
    <property type="match status" value="1"/>
</dbReference>
<protein>
    <submittedName>
        <fullName evidence="4">D-amino acid dehydrogenase</fullName>
        <ecNumber evidence="4">1.4.99.-</ecNumber>
    </submittedName>
</protein>
<evidence type="ECO:0000256" key="1">
    <source>
        <dbReference type="ARBA" id="ARBA00009410"/>
    </source>
</evidence>
<comment type="similarity">
    <text evidence="1">Belongs to the DadA oxidoreductase family.</text>
</comment>
<dbReference type="AlphaFoldDB" id="A0A916J0H6"/>
<dbReference type="GO" id="GO:0005737">
    <property type="term" value="C:cytoplasm"/>
    <property type="evidence" value="ECO:0007669"/>
    <property type="project" value="TreeGrafter"/>
</dbReference>
<sequence>MKVAILGAGVVGISSAWYLAQAGHEVTVIDRQPAVAQETSFANGGQISVSHAEPWAGPQVPGQLLSWFGREASPLLWRWRMDLDQWRWGLGFLAQCTARRARENTEALVRLGLYSRSLLQTLRREQSLDYDQLERGILRIYTNERELARIAAQAEVYASLGCERRVTTAAECVAIEPALRESSIPLTGGLFTPGDESGDACKFTLQLAQRCAVKGVTFRFGETVAALQAEANGIAGVRLGSGEVLRADVYVAALGSYTPLLLKPLGLRIPVYPAKGYSLSIPLEPGDHAPEVSLTDDEYKIVFSRLGNVLRAAGTAEFTGYDTALNEGRCAAVARRVRQLFPRLSQLDRAEPWTGLRPATPANVPLIGRSRYSNFYLNTGHGTLGWTLACGSGQLLADLLSGRETGVDPAPYRV</sequence>
<dbReference type="Gene3D" id="3.30.9.10">
    <property type="entry name" value="D-Amino Acid Oxidase, subunit A, domain 2"/>
    <property type="match status" value="1"/>
</dbReference>
<dbReference type="Gene3D" id="3.50.50.60">
    <property type="entry name" value="FAD/NAD(P)-binding domain"/>
    <property type="match status" value="2"/>
</dbReference>
<dbReference type="PANTHER" id="PTHR13847:SF280">
    <property type="entry name" value="D-AMINO ACID DEHYDROGENASE"/>
    <property type="match status" value="1"/>
</dbReference>
<dbReference type="GO" id="GO:0005886">
    <property type="term" value="C:plasma membrane"/>
    <property type="evidence" value="ECO:0007669"/>
    <property type="project" value="TreeGrafter"/>
</dbReference>
<gene>
    <name evidence="4" type="primary">dadA</name>
    <name evidence="4" type="ORF">GTOL_10230</name>
</gene>
<feature type="domain" description="FAD dependent oxidoreductase" evidence="3">
    <location>
        <begin position="2"/>
        <end position="399"/>
    </location>
</feature>
<evidence type="ECO:0000313" key="5">
    <source>
        <dbReference type="Proteomes" id="UP000742786"/>
    </source>
</evidence>
<dbReference type="NCBIfam" id="NF001933">
    <property type="entry name" value="PRK00711.1"/>
    <property type="match status" value="1"/>
</dbReference>
<dbReference type="InterPro" id="IPR006076">
    <property type="entry name" value="FAD-dep_OxRdtase"/>
</dbReference>
<evidence type="ECO:0000313" key="4">
    <source>
        <dbReference type="EMBL" id="CAG4882348.1"/>
    </source>
</evidence>
<dbReference type="EMBL" id="CAJQUM010000001">
    <property type="protein sequence ID" value="CAG4882348.1"/>
    <property type="molecule type" value="Genomic_DNA"/>
</dbReference>
<dbReference type="Pfam" id="PF01266">
    <property type="entry name" value="DAO"/>
    <property type="match status" value="1"/>
</dbReference>
<evidence type="ECO:0000256" key="2">
    <source>
        <dbReference type="ARBA" id="ARBA00023002"/>
    </source>
</evidence>
<dbReference type="Proteomes" id="UP000742786">
    <property type="component" value="Unassembled WGS sequence"/>
</dbReference>
<dbReference type="EC" id="1.4.99.-" evidence="4"/>
<dbReference type="GO" id="GO:0055130">
    <property type="term" value="P:D-alanine catabolic process"/>
    <property type="evidence" value="ECO:0007669"/>
    <property type="project" value="TreeGrafter"/>
</dbReference>
<dbReference type="GO" id="GO:0008718">
    <property type="term" value="F:D-amino-acid dehydrogenase activity"/>
    <property type="evidence" value="ECO:0007669"/>
    <property type="project" value="TreeGrafter"/>
</dbReference>
<keyword evidence="2 4" id="KW-0560">Oxidoreductase</keyword>
<proteinExistence type="inferred from homology"/>
<comment type="caution">
    <text evidence="4">The sequence shown here is derived from an EMBL/GenBank/DDBJ whole genome shotgun (WGS) entry which is preliminary data.</text>
</comment>
<organism evidence="4 5">
    <name type="scientific">Georgfuchsia toluolica</name>
    <dbReference type="NCBI Taxonomy" id="424218"/>
    <lineage>
        <taxon>Bacteria</taxon>
        <taxon>Pseudomonadati</taxon>
        <taxon>Pseudomonadota</taxon>
        <taxon>Betaproteobacteria</taxon>
        <taxon>Nitrosomonadales</taxon>
        <taxon>Sterolibacteriaceae</taxon>
        <taxon>Georgfuchsia</taxon>
    </lineage>
</organism>